<dbReference type="Proteomes" id="UP000887013">
    <property type="component" value="Unassembled WGS sequence"/>
</dbReference>
<comment type="caution">
    <text evidence="1">The sequence shown here is derived from an EMBL/GenBank/DDBJ whole genome shotgun (WGS) entry which is preliminary data.</text>
</comment>
<proteinExistence type="predicted"/>
<feature type="non-terminal residue" evidence="1">
    <location>
        <position position="1"/>
    </location>
</feature>
<protein>
    <submittedName>
        <fullName evidence="1">Uncharacterized protein</fullName>
    </submittedName>
</protein>
<organism evidence="1 2">
    <name type="scientific">Nephila pilipes</name>
    <name type="common">Giant wood spider</name>
    <name type="synonym">Nephila maculata</name>
    <dbReference type="NCBI Taxonomy" id="299642"/>
    <lineage>
        <taxon>Eukaryota</taxon>
        <taxon>Metazoa</taxon>
        <taxon>Ecdysozoa</taxon>
        <taxon>Arthropoda</taxon>
        <taxon>Chelicerata</taxon>
        <taxon>Arachnida</taxon>
        <taxon>Araneae</taxon>
        <taxon>Araneomorphae</taxon>
        <taxon>Entelegynae</taxon>
        <taxon>Araneoidea</taxon>
        <taxon>Nephilidae</taxon>
        <taxon>Nephila</taxon>
    </lineage>
</organism>
<name>A0A8X6MPV0_NEPPI</name>
<evidence type="ECO:0000313" key="2">
    <source>
        <dbReference type="Proteomes" id="UP000887013"/>
    </source>
</evidence>
<evidence type="ECO:0000313" key="1">
    <source>
        <dbReference type="EMBL" id="GFS71689.1"/>
    </source>
</evidence>
<sequence>SALKFRGKVVDRQSSLTRDYTTQLNAELHGTGDFVEITNSSPILYNNYSSIPFDEFMVVYSSTLKLDGKVEIGTNPRSASMQNFTELLNSSN</sequence>
<reference evidence="1" key="1">
    <citation type="submission" date="2020-08" db="EMBL/GenBank/DDBJ databases">
        <title>Multicomponent nature underlies the extraordinary mechanical properties of spider dragline silk.</title>
        <authorList>
            <person name="Kono N."/>
            <person name="Nakamura H."/>
            <person name="Mori M."/>
            <person name="Yoshida Y."/>
            <person name="Ohtoshi R."/>
            <person name="Malay A.D."/>
            <person name="Moran D.A.P."/>
            <person name="Tomita M."/>
            <person name="Numata K."/>
            <person name="Arakawa K."/>
        </authorList>
    </citation>
    <scope>NUCLEOTIDE SEQUENCE</scope>
</reference>
<dbReference type="EMBL" id="BMAW01000961">
    <property type="protein sequence ID" value="GFS71689.1"/>
    <property type="molecule type" value="Genomic_DNA"/>
</dbReference>
<gene>
    <name evidence="1" type="ORF">NPIL_197101</name>
</gene>
<dbReference type="AlphaFoldDB" id="A0A8X6MPV0"/>
<keyword evidence="2" id="KW-1185">Reference proteome</keyword>
<accession>A0A8X6MPV0</accession>